<feature type="signal peptide" evidence="2">
    <location>
        <begin position="1"/>
        <end position="23"/>
    </location>
</feature>
<feature type="region of interest" description="Disordered" evidence="1">
    <location>
        <begin position="384"/>
        <end position="421"/>
    </location>
</feature>
<evidence type="ECO:0000256" key="1">
    <source>
        <dbReference type="SAM" id="MobiDB-lite"/>
    </source>
</evidence>
<evidence type="ECO:0000313" key="5">
    <source>
        <dbReference type="Proteomes" id="UP000274772"/>
    </source>
</evidence>
<feature type="compositionally biased region" description="Basic and acidic residues" evidence="1">
    <location>
        <begin position="411"/>
        <end position="421"/>
    </location>
</feature>
<feature type="chain" id="PRO_5047395240" description="DUF4015 domain-containing protein" evidence="2">
    <location>
        <begin position="24"/>
        <end position="421"/>
    </location>
</feature>
<accession>A0ABM7FUA9</accession>
<gene>
    <name evidence="4" type="ORF">JMUB590_0364</name>
</gene>
<dbReference type="InterPro" id="IPR017853">
    <property type="entry name" value="GH"/>
</dbReference>
<feature type="domain" description="DUF4015" evidence="3">
    <location>
        <begin position="62"/>
        <end position="386"/>
    </location>
</feature>
<protein>
    <recommendedName>
        <fullName evidence="3">DUF4015 domain-containing protein</fullName>
    </recommendedName>
</protein>
<dbReference type="Gene3D" id="3.20.20.80">
    <property type="entry name" value="Glycosidases"/>
    <property type="match status" value="1"/>
</dbReference>
<dbReference type="Proteomes" id="UP000274772">
    <property type="component" value="Chromosome"/>
</dbReference>
<dbReference type="GeneID" id="58050138"/>
<dbReference type="EMBL" id="AP018586">
    <property type="protein sequence ID" value="BBD91474.1"/>
    <property type="molecule type" value="Genomic_DNA"/>
</dbReference>
<evidence type="ECO:0000313" key="4">
    <source>
        <dbReference type="EMBL" id="BBD91474.1"/>
    </source>
</evidence>
<sequence length="421" mass="47665">MNKKKVLAVFATSALLLSACSHDEGQDNKTNDEDKGDKQSTKQSSKKQSDNAVQYPKDGVKGIYVASGSTKDEKMDELIQYIKDSKLNSMVIDVKDDAGNITMKFHTGNKLIDKNEMDLAEAKPLLKKLKKNNIYPIARIVTFKDTKLAKEHPEWSFKDKDGSVWENGKGDSFVNPFVKDVWKYNVAISKAAAKAGFRDIQYDYVRFPEGFENEASNLDYDRGDYQNSKLSSGDQRVDTVTKYLEYAHKELESYHVKISADVFGYSALVKNAPGIGQSFPKISKNVDAISSMIYPSHWSPGDFGLKAPDTEPYKTVNRYIQRENSILNKLGNDKPKSRPWIQDFTASYLGEGKYKEYDAQAISDQVQALKDNGINEFLIWNAANDYTNGPNYHPKKEKIKDKGEKKHKHKDSKEDKQNQSN</sequence>
<dbReference type="InterPro" id="IPR025275">
    <property type="entry name" value="DUF4015"/>
</dbReference>
<dbReference type="RefSeq" id="WP_002444456.1">
    <property type="nucleotide sequence ID" value="NZ_AP018585.1"/>
</dbReference>
<feature type="region of interest" description="Disordered" evidence="1">
    <location>
        <begin position="21"/>
        <end position="53"/>
    </location>
</feature>
<proteinExistence type="predicted"/>
<evidence type="ECO:0000259" key="3">
    <source>
        <dbReference type="Pfam" id="PF13200"/>
    </source>
</evidence>
<organism evidence="4 5">
    <name type="scientific">Staphylococcus caprae</name>
    <dbReference type="NCBI Taxonomy" id="29380"/>
    <lineage>
        <taxon>Bacteria</taxon>
        <taxon>Bacillati</taxon>
        <taxon>Bacillota</taxon>
        <taxon>Bacilli</taxon>
        <taxon>Bacillales</taxon>
        <taxon>Staphylococcaceae</taxon>
        <taxon>Staphylococcus</taxon>
    </lineage>
</organism>
<name>A0ABM7FUA9_9STAP</name>
<keyword evidence="5" id="KW-1185">Reference proteome</keyword>
<dbReference type="Pfam" id="PF13200">
    <property type="entry name" value="DUF4015"/>
    <property type="match status" value="1"/>
</dbReference>
<reference evidence="4 5" key="1">
    <citation type="submission" date="2018-05" db="EMBL/GenBank/DDBJ databases">
        <title>Complete genome sequencing of three human clinical isolates of Staphylococcus caprae reveals virulence factors similar to those of S. epidermidis and S. capitis.</title>
        <authorList>
            <person name="Watanabe S."/>
            <person name="Cui L."/>
        </authorList>
    </citation>
    <scope>NUCLEOTIDE SEQUENCE [LARGE SCALE GENOMIC DNA]</scope>
    <source>
        <strain evidence="4 5">JMUB590</strain>
    </source>
</reference>
<keyword evidence="2" id="KW-0732">Signal</keyword>
<feature type="compositionally biased region" description="Basic and acidic residues" evidence="1">
    <location>
        <begin position="21"/>
        <end position="40"/>
    </location>
</feature>
<dbReference type="SUPFAM" id="SSF51445">
    <property type="entry name" value="(Trans)glycosidases"/>
    <property type="match status" value="1"/>
</dbReference>
<dbReference type="PROSITE" id="PS51257">
    <property type="entry name" value="PROKAR_LIPOPROTEIN"/>
    <property type="match status" value="1"/>
</dbReference>
<evidence type="ECO:0000256" key="2">
    <source>
        <dbReference type="SAM" id="SignalP"/>
    </source>
</evidence>